<evidence type="ECO:0000256" key="1">
    <source>
        <dbReference type="ARBA" id="ARBA00004496"/>
    </source>
</evidence>
<dbReference type="AlphaFoldDB" id="A0A2K3V125"/>
<evidence type="ECO:0000256" key="6">
    <source>
        <dbReference type="ARBA" id="ARBA00022694"/>
    </source>
</evidence>
<comment type="subcellular location">
    <subcellularLocation>
        <location evidence="1">Cytoplasm</location>
    </subcellularLocation>
</comment>
<evidence type="ECO:0000256" key="5">
    <source>
        <dbReference type="ARBA" id="ARBA00022679"/>
    </source>
</evidence>
<evidence type="ECO:0000256" key="3">
    <source>
        <dbReference type="ARBA" id="ARBA00012584"/>
    </source>
</evidence>
<evidence type="ECO:0000259" key="12">
    <source>
        <dbReference type="PROSITE" id="PS51163"/>
    </source>
</evidence>
<dbReference type="EC" id="2.7.7.87" evidence="3"/>
<keyword evidence="8" id="KW-0547">Nucleotide-binding</keyword>
<proteinExistence type="inferred from homology"/>
<gene>
    <name evidence="13" type="ORF">CVO96_15035</name>
</gene>
<dbReference type="GO" id="GO:0061710">
    <property type="term" value="F:L-threonylcarbamoyladenylate synthase"/>
    <property type="evidence" value="ECO:0007669"/>
    <property type="project" value="UniProtKB-EC"/>
</dbReference>
<keyword evidence="5" id="KW-0808">Transferase</keyword>
<keyword evidence="9" id="KW-0067">ATP-binding</keyword>
<dbReference type="InterPro" id="IPR050156">
    <property type="entry name" value="TC-AMP_synthase_SUA5"/>
</dbReference>
<organism evidence="13 14">
    <name type="scientific">Deinococcus koreensis</name>
    <dbReference type="NCBI Taxonomy" id="2054903"/>
    <lineage>
        <taxon>Bacteria</taxon>
        <taxon>Thermotogati</taxon>
        <taxon>Deinococcota</taxon>
        <taxon>Deinococci</taxon>
        <taxon>Deinococcales</taxon>
        <taxon>Deinococcaceae</taxon>
        <taxon>Deinococcus</taxon>
    </lineage>
</organism>
<dbReference type="GO" id="GO:0005737">
    <property type="term" value="C:cytoplasm"/>
    <property type="evidence" value="ECO:0007669"/>
    <property type="project" value="UniProtKB-SubCell"/>
</dbReference>
<comment type="caution">
    <text evidence="13">The sequence shown here is derived from an EMBL/GenBank/DDBJ whole genome shotgun (WGS) entry which is preliminary data.</text>
</comment>
<dbReference type="PANTHER" id="PTHR17490">
    <property type="entry name" value="SUA5"/>
    <property type="match status" value="1"/>
</dbReference>
<accession>A0A2K3V125</accession>
<evidence type="ECO:0000256" key="4">
    <source>
        <dbReference type="ARBA" id="ARBA00022490"/>
    </source>
</evidence>
<dbReference type="Pfam" id="PF01300">
    <property type="entry name" value="Sua5_yciO_yrdC"/>
    <property type="match status" value="1"/>
</dbReference>
<keyword evidence="7" id="KW-0548">Nucleotidyltransferase</keyword>
<dbReference type="Gene3D" id="3.90.870.10">
    <property type="entry name" value="DHBP synthase"/>
    <property type="match status" value="1"/>
</dbReference>
<dbReference type="PROSITE" id="PS51163">
    <property type="entry name" value="YRDC"/>
    <property type="match status" value="1"/>
</dbReference>
<evidence type="ECO:0000256" key="2">
    <source>
        <dbReference type="ARBA" id="ARBA00007663"/>
    </source>
</evidence>
<dbReference type="GO" id="GO:0005524">
    <property type="term" value="F:ATP binding"/>
    <property type="evidence" value="ECO:0007669"/>
    <property type="project" value="UniProtKB-KW"/>
</dbReference>
<name>A0A2K3V125_9DEIO</name>
<evidence type="ECO:0000256" key="11">
    <source>
        <dbReference type="ARBA" id="ARBA00048366"/>
    </source>
</evidence>
<keyword evidence="4" id="KW-0963">Cytoplasm</keyword>
<comment type="catalytic activity">
    <reaction evidence="11">
        <text>L-threonine + hydrogencarbonate + ATP = L-threonylcarbamoyladenylate + diphosphate + H2O</text>
        <dbReference type="Rhea" id="RHEA:36407"/>
        <dbReference type="ChEBI" id="CHEBI:15377"/>
        <dbReference type="ChEBI" id="CHEBI:17544"/>
        <dbReference type="ChEBI" id="CHEBI:30616"/>
        <dbReference type="ChEBI" id="CHEBI:33019"/>
        <dbReference type="ChEBI" id="CHEBI:57926"/>
        <dbReference type="ChEBI" id="CHEBI:73682"/>
        <dbReference type="EC" id="2.7.7.87"/>
    </reaction>
</comment>
<dbReference type="GO" id="GO:0006450">
    <property type="term" value="P:regulation of translational fidelity"/>
    <property type="evidence" value="ECO:0007669"/>
    <property type="project" value="TreeGrafter"/>
</dbReference>
<feature type="domain" description="YrdC-like" evidence="12">
    <location>
        <begin position="15"/>
        <end position="195"/>
    </location>
</feature>
<dbReference type="PANTHER" id="PTHR17490:SF16">
    <property type="entry name" value="THREONYLCARBAMOYL-AMP SYNTHASE"/>
    <property type="match status" value="1"/>
</dbReference>
<keyword evidence="6" id="KW-0819">tRNA processing</keyword>
<dbReference type="OrthoDB" id="9814580at2"/>
<comment type="similarity">
    <text evidence="2">Belongs to the SUA5 family.</text>
</comment>
<dbReference type="GO" id="GO:0008033">
    <property type="term" value="P:tRNA processing"/>
    <property type="evidence" value="ECO:0007669"/>
    <property type="project" value="UniProtKB-KW"/>
</dbReference>
<evidence type="ECO:0000256" key="9">
    <source>
        <dbReference type="ARBA" id="ARBA00022840"/>
    </source>
</evidence>
<dbReference type="Proteomes" id="UP000236379">
    <property type="component" value="Unassembled WGS sequence"/>
</dbReference>
<evidence type="ECO:0000313" key="13">
    <source>
        <dbReference type="EMBL" id="PNY82488.1"/>
    </source>
</evidence>
<dbReference type="GO" id="GO:0003725">
    <property type="term" value="F:double-stranded RNA binding"/>
    <property type="evidence" value="ECO:0007669"/>
    <property type="project" value="InterPro"/>
</dbReference>
<reference evidence="13 14" key="1">
    <citation type="submission" date="2018-01" db="EMBL/GenBank/DDBJ databases">
        <title>Deinococcus koreensis sp. nov., a radiation-resistant bacterium isolated from river water.</title>
        <authorList>
            <person name="Choi A."/>
        </authorList>
    </citation>
    <scope>NUCLEOTIDE SEQUENCE [LARGE SCALE GENOMIC DNA]</scope>
    <source>
        <strain evidence="13 14">SJW1-2</strain>
    </source>
</reference>
<evidence type="ECO:0000256" key="10">
    <source>
        <dbReference type="ARBA" id="ARBA00029774"/>
    </source>
</evidence>
<protein>
    <recommendedName>
        <fullName evidence="10">L-threonylcarbamoyladenylate synthase</fullName>
        <ecNumber evidence="3">2.7.7.87</ecNumber>
    </recommendedName>
    <alternativeName>
        <fullName evidence="10">L-threonylcarbamoyladenylate synthase</fullName>
    </alternativeName>
</protein>
<evidence type="ECO:0000256" key="7">
    <source>
        <dbReference type="ARBA" id="ARBA00022695"/>
    </source>
</evidence>
<evidence type="ECO:0000313" key="14">
    <source>
        <dbReference type="Proteomes" id="UP000236379"/>
    </source>
</evidence>
<dbReference type="GO" id="GO:0000049">
    <property type="term" value="F:tRNA binding"/>
    <property type="evidence" value="ECO:0007669"/>
    <property type="project" value="TreeGrafter"/>
</dbReference>
<sequence length="216" mass="22291">MNPPPVPPTPAPEWHAAVSAALDALHRGGVVAYPTETVWGLAAHPAFPEAVQRLRSEKGSAADKPLQVSCDSARQALLLARPDGSLERLSGLWPGPLTVVTPGSALCPPALMPQGKVGLRVPDHPVALELLRRSGGFLVTTSCNRTGEPPALTEQEARATDLADLTLPDGGVPAGGQASTVVLLPGGLILRRGILGEAQIRAALRGTALPPTGERP</sequence>
<dbReference type="EMBL" id="PPPD01000001">
    <property type="protein sequence ID" value="PNY82488.1"/>
    <property type="molecule type" value="Genomic_DNA"/>
</dbReference>
<evidence type="ECO:0000256" key="8">
    <source>
        <dbReference type="ARBA" id="ARBA00022741"/>
    </source>
</evidence>
<keyword evidence="14" id="KW-1185">Reference proteome</keyword>
<dbReference type="RefSeq" id="WP_103312920.1">
    <property type="nucleotide sequence ID" value="NZ_PPPD01000001.1"/>
</dbReference>
<dbReference type="InterPro" id="IPR017945">
    <property type="entry name" value="DHBP_synth_RibB-like_a/b_dom"/>
</dbReference>
<dbReference type="InterPro" id="IPR006070">
    <property type="entry name" value="Sua5-like_dom"/>
</dbReference>
<dbReference type="SUPFAM" id="SSF55821">
    <property type="entry name" value="YrdC/RibB"/>
    <property type="match status" value="1"/>
</dbReference>